<dbReference type="AlphaFoldDB" id="A0A8J6QXZ0"/>
<evidence type="ECO:0000313" key="2">
    <source>
        <dbReference type="Proteomes" id="UP000632828"/>
    </source>
</evidence>
<dbReference type="Proteomes" id="UP000632828">
    <property type="component" value="Unassembled WGS sequence"/>
</dbReference>
<proteinExistence type="predicted"/>
<accession>A0A8J6QXZ0</accession>
<comment type="caution">
    <text evidence="1">The sequence shown here is derived from an EMBL/GenBank/DDBJ whole genome shotgun (WGS) entry which is preliminary data.</text>
</comment>
<dbReference type="Gene3D" id="1.20.1270.70">
    <property type="entry name" value="Designed single chain three-helix bundle"/>
    <property type="match status" value="1"/>
</dbReference>
<dbReference type="EMBL" id="JACWUN010000013">
    <property type="protein sequence ID" value="MBD1401256.1"/>
    <property type="molecule type" value="Genomic_DNA"/>
</dbReference>
<protein>
    <submittedName>
        <fullName evidence="1">Uncharacterized protein</fullName>
    </submittedName>
</protein>
<organism evidence="1 2">
    <name type="scientific">Pelovirga terrestris</name>
    <dbReference type="NCBI Taxonomy" id="2771352"/>
    <lineage>
        <taxon>Bacteria</taxon>
        <taxon>Pseudomonadati</taxon>
        <taxon>Thermodesulfobacteriota</taxon>
        <taxon>Desulfuromonadia</taxon>
        <taxon>Geobacterales</taxon>
        <taxon>Geobacteraceae</taxon>
        <taxon>Pelovirga</taxon>
    </lineage>
</organism>
<reference evidence="1" key="1">
    <citation type="submission" date="2020-09" db="EMBL/GenBank/DDBJ databases">
        <title>Pelobacter alkaliphilus sp. nov., a novel anaerobic arsenate-reducing bacterium from terrestrial mud volcano.</title>
        <authorList>
            <person name="Khomyakova M.A."/>
            <person name="Merkel A.Y."/>
            <person name="Slobodkin A.I."/>
        </authorList>
    </citation>
    <scope>NUCLEOTIDE SEQUENCE</scope>
    <source>
        <strain evidence="1">M08fum</strain>
    </source>
</reference>
<keyword evidence="2" id="KW-1185">Reference proteome</keyword>
<gene>
    <name evidence="1" type="ORF">ICT70_11270</name>
</gene>
<evidence type="ECO:0000313" key="1">
    <source>
        <dbReference type="EMBL" id="MBD1401256.1"/>
    </source>
</evidence>
<name>A0A8J6QXZ0_9BACT</name>
<sequence>MSENFDLKIGLIADGQVILRREMHEIRDELKQDITHLDFKIDTVNNHLSGRIDQLDSKIDSVEDSLSQKIDAIAIDIKAHRADTEAHGGIYRVKES</sequence>